<dbReference type="OrthoDB" id="1739492at2759"/>
<organism evidence="1 2">
    <name type="scientific">Populus tomentosa</name>
    <name type="common">Chinese white poplar</name>
    <dbReference type="NCBI Taxonomy" id="118781"/>
    <lineage>
        <taxon>Eukaryota</taxon>
        <taxon>Viridiplantae</taxon>
        <taxon>Streptophyta</taxon>
        <taxon>Embryophyta</taxon>
        <taxon>Tracheophyta</taxon>
        <taxon>Spermatophyta</taxon>
        <taxon>Magnoliopsida</taxon>
        <taxon>eudicotyledons</taxon>
        <taxon>Gunneridae</taxon>
        <taxon>Pentapetalae</taxon>
        <taxon>rosids</taxon>
        <taxon>fabids</taxon>
        <taxon>Malpighiales</taxon>
        <taxon>Salicaceae</taxon>
        <taxon>Saliceae</taxon>
        <taxon>Populus</taxon>
    </lineage>
</organism>
<keyword evidence="2" id="KW-1185">Reference proteome</keyword>
<name>A0A8X7Z456_POPTO</name>
<gene>
    <name evidence="1" type="ORF">POTOM_031461</name>
</gene>
<comment type="caution">
    <text evidence="1">The sequence shown here is derived from an EMBL/GenBank/DDBJ whole genome shotgun (WGS) entry which is preliminary data.</text>
</comment>
<dbReference type="PANTHER" id="PTHR47169:SF2">
    <property type="entry name" value="OS01G0541250 PROTEIN"/>
    <property type="match status" value="1"/>
</dbReference>
<dbReference type="Proteomes" id="UP000886885">
    <property type="component" value="Chromosome 8D"/>
</dbReference>
<dbReference type="AlphaFoldDB" id="A0A8X7Z456"/>
<accession>A0A8X7Z456</accession>
<reference evidence="1" key="1">
    <citation type="journal article" date="2020" name="bioRxiv">
        <title>Hybrid origin of Populus tomentosa Carr. identified through genome sequencing and phylogenomic analysis.</title>
        <authorList>
            <person name="An X."/>
            <person name="Gao K."/>
            <person name="Chen Z."/>
            <person name="Li J."/>
            <person name="Yang X."/>
            <person name="Yang X."/>
            <person name="Zhou J."/>
            <person name="Guo T."/>
            <person name="Zhao T."/>
            <person name="Huang S."/>
            <person name="Miao D."/>
            <person name="Khan W.U."/>
            <person name="Rao P."/>
            <person name="Ye M."/>
            <person name="Lei B."/>
            <person name="Liao W."/>
            <person name="Wang J."/>
            <person name="Ji L."/>
            <person name="Li Y."/>
            <person name="Guo B."/>
            <person name="Mustafa N.S."/>
            <person name="Li S."/>
            <person name="Yun Q."/>
            <person name="Keller S.R."/>
            <person name="Mao J."/>
            <person name="Zhang R."/>
            <person name="Strauss S.H."/>
        </authorList>
    </citation>
    <scope>NUCLEOTIDE SEQUENCE</scope>
    <source>
        <strain evidence="1">GM15</strain>
        <tissue evidence="1">Leaf</tissue>
    </source>
</reference>
<dbReference type="EMBL" id="JAAWWB010000016">
    <property type="protein sequence ID" value="KAG6764008.1"/>
    <property type="molecule type" value="Genomic_DNA"/>
</dbReference>
<protein>
    <submittedName>
        <fullName evidence="1">Uncharacterized protein</fullName>
    </submittedName>
</protein>
<proteinExistence type="predicted"/>
<evidence type="ECO:0000313" key="1">
    <source>
        <dbReference type="EMBL" id="KAG6764008.1"/>
    </source>
</evidence>
<dbReference type="PANTHER" id="PTHR47169">
    <property type="entry name" value="OS01G0541250 PROTEIN"/>
    <property type="match status" value="1"/>
</dbReference>
<evidence type="ECO:0000313" key="2">
    <source>
        <dbReference type="Proteomes" id="UP000886885"/>
    </source>
</evidence>
<sequence>MCQHISTVYRRIKEGALRPHSNAMKPHLTEANRKASGTILIQQGNVRLHSVPNDMEFLEEEYKGCIVFQMTWNSLKKSIKLSLIYVRFCFIPPDNVLGLWFSRAIQSFCNSKKLLQQFKNY</sequence>